<dbReference type="AlphaFoldDB" id="A0A090MHT2"/>
<sequence length="99" mass="11326">MIDIQLSQILGTGTSIHDLQQLIIIFHLSTCLNPINLHLNYLISADFNSRILFTVYRTPFYLLRKTKGSPQHQPACNTLTLTLEVNGRRHLGRPCVLHF</sequence>
<organism evidence="1">
    <name type="scientific">Fusarium clavum</name>
    <dbReference type="NCBI Taxonomy" id="2594811"/>
    <lineage>
        <taxon>Eukaryota</taxon>
        <taxon>Fungi</taxon>
        <taxon>Dikarya</taxon>
        <taxon>Ascomycota</taxon>
        <taxon>Pezizomycotina</taxon>
        <taxon>Sordariomycetes</taxon>
        <taxon>Hypocreomycetidae</taxon>
        <taxon>Hypocreales</taxon>
        <taxon>Nectriaceae</taxon>
        <taxon>Fusarium</taxon>
        <taxon>Fusarium incarnatum-equiseti species complex</taxon>
    </lineage>
</organism>
<name>A0A090MHT2_9HYPO</name>
<gene>
    <name evidence="1" type="ORF">BN850_0100850</name>
</gene>
<dbReference type="EMBL" id="HG319997">
    <property type="protein sequence ID" value="CEG05898.1"/>
    <property type="molecule type" value="Genomic_DNA"/>
</dbReference>
<reference evidence="1" key="1">
    <citation type="submission" date="2013-05" db="EMBL/GenBank/DDBJ databases">
        <title>Draft genome sequences of six wheat associated Fusarium spp. isolates.</title>
        <authorList>
            <person name="Moolhuijzen P.M."/>
            <person name="Manners J.M."/>
            <person name="Wilcox S."/>
            <person name="Bellgard M.I."/>
            <person name="Gardiner D.M."/>
        </authorList>
    </citation>
    <scope>NUCLEOTIDE SEQUENCE</scope>
    <source>
        <strain evidence="1">CS3069</strain>
    </source>
</reference>
<proteinExistence type="predicted"/>
<dbReference type="EMBL" id="CBMI010003253">
    <property type="protein sequence ID" value="CEG05215.1"/>
    <property type="molecule type" value="Genomic_DNA"/>
</dbReference>
<accession>A0A090MHT2</accession>
<protein>
    <submittedName>
        <fullName evidence="1">WGS project CBMI000000000 data, contig CS3069_c003255</fullName>
    </submittedName>
</protein>
<evidence type="ECO:0000313" key="1">
    <source>
        <dbReference type="EMBL" id="CEG05215.1"/>
    </source>
</evidence>